<feature type="chain" id="PRO_5041935455" evidence="2">
    <location>
        <begin position="23"/>
        <end position="222"/>
    </location>
</feature>
<feature type="region of interest" description="Disordered" evidence="1">
    <location>
        <begin position="165"/>
        <end position="222"/>
    </location>
</feature>
<evidence type="ECO:0000256" key="2">
    <source>
        <dbReference type="SAM" id="SignalP"/>
    </source>
</evidence>
<feature type="domain" description="DUF4124" evidence="4">
    <location>
        <begin position="13"/>
        <end position="60"/>
    </location>
</feature>
<evidence type="ECO:0000313" key="5">
    <source>
        <dbReference type="EMBL" id="MDA7416159.1"/>
    </source>
</evidence>
<evidence type="ECO:0000256" key="1">
    <source>
        <dbReference type="SAM" id="MobiDB-lite"/>
    </source>
</evidence>
<dbReference type="EMBL" id="JAQIPB010000002">
    <property type="protein sequence ID" value="MDA7416159.1"/>
    <property type="molecule type" value="Genomic_DNA"/>
</dbReference>
<evidence type="ECO:0000259" key="4">
    <source>
        <dbReference type="Pfam" id="PF13511"/>
    </source>
</evidence>
<protein>
    <submittedName>
        <fullName evidence="5">DUF4124 domain-containing protein</fullName>
    </submittedName>
</protein>
<dbReference type="InterPro" id="IPR036249">
    <property type="entry name" value="Thioredoxin-like_sf"/>
</dbReference>
<feature type="region of interest" description="Disordered" evidence="1">
    <location>
        <begin position="37"/>
        <end position="69"/>
    </location>
</feature>
<feature type="compositionally biased region" description="Pro residues" evidence="1">
    <location>
        <begin position="200"/>
        <end position="215"/>
    </location>
</feature>
<dbReference type="Proteomes" id="UP001212602">
    <property type="component" value="Unassembled WGS sequence"/>
</dbReference>
<dbReference type="Pfam" id="PF13511">
    <property type="entry name" value="DUF4124"/>
    <property type="match status" value="1"/>
</dbReference>
<keyword evidence="6" id="KW-1185">Reference proteome</keyword>
<comment type="caution">
    <text evidence="5">The sequence shown here is derived from an EMBL/GenBank/DDBJ whole genome shotgun (WGS) entry which is preliminary data.</text>
</comment>
<dbReference type="Gene3D" id="3.40.30.10">
    <property type="entry name" value="Glutaredoxin"/>
    <property type="match status" value="1"/>
</dbReference>
<dbReference type="CDD" id="cd02976">
    <property type="entry name" value="NrdH"/>
    <property type="match status" value="1"/>
</dbReference>
<name>A0AAE3NAJ7_9BURK</name>
<accession>A0AAE3NAJ7</accession>
<dbReference type="Pfam" id="PF00462">
    <property type="entry name" value="Glutaredoxin"/>
    <property type="match status" value="1"/>
</dbReference>
<dbReference type="AlphaFoldDB" id="A0AAE3NAJ7"/>
<feature type="domain" description="Glutaredoxin" evidence="3">
    <location>
        <begin position="85"/>
        <end position="138"/>
    </location>
</feature>
<organism evidence="5 6">
    <name type="scientific">Xenophilus arseniciresistens</name>
    <dbReference type="NCBI Taxonomy" id="1283306"/>
    <lineage>
        <taxon>Bacteria</taxon>
        <taxon>Pseudomonadati</taxon>
        <taxon>Pseudomonadota</taxon>
        <taxon>Betaproteobacteria</taxon>
        <taxon>Burkholderiales</taxon>
        <taxon>Comamonadaceae</taxon>
        <taxon>Xenophilus</taxon>
    </lineage>
</organism>
<gene>
    <name evidence="5" type="ORF">PGB34_07240</name>
</gene>
<feature type="signal peptide" evidence="2">
    <location>
        <begin position="1"/>
        <end position="22"/>
    </location>
</feature>
<dbReference type="InterPro" id="IPR002109">
    <property type="entry name" value="Glutaredoxin"/>
</dbReference>
<dbReference type="RefSeq" id="WP_271427389.1">
    <property type="nucleotide sequence ID" value="NZ_JAQIPB010000002.1"/>
</dbReference>
<feature type="compositionally biased region" description="Low complexity" evidence="1">
    <location>
        <begin position="41"/>
        <end position="64"/>
    </location>
</feature>
<proteinExistence type="predicted"/>
<dbReference type="InterPro" id="IPR025392">
    <property type="entry name" value="DUF4124"/>
</dbReference>
<feature type="compositionally biased region" description="Low complexity" evidence="1">
    <location>
        <begin position="177"/>
        <end position="199"/>
    </location>
</feature>
<sequence>MRTHSISRLALLGLLLAGSASAQPLYRSVDANGRVTYSDRPPASANANAGPSPAGAQGPATAGNEGATSAGLPYALRQTAQRYPVTLYTQANCEPCANGRTLLQTRGIPFNERTIGSAQDAAALEQLSGQSSLPLLTLGSQQLKGFSETEWSRYLDAAGYPSSNQLPPGYRPPPAQPMVAASPAAPAASSPPASAARPAPAAPALPPPAGTPTPQNPAGIRF</sequence>
<dbReference type="PROSITE" id="PS51354">
    <property type="entry name" value="GLUTAREDOXIN_2"/>
    <property type="match status" value="1"/>
</dbReference>
<keyword evidence="2" id="KW-0732">Signal</keyword>
<evidence type="ECO:0000259" key="3">
    <source>
        <dbReference type="Pfam" id="PF00462"/>
    </source>
</evidence>
<reference evidence="5" key="1">
    <citation type="submission" date="2023-01" db="EMBL/GenBank/DDBJ databases">
        <title>Xenophilus mangrovi sp. nov., isolated from soil of Mangrove nature reserve.</title>
        <authorList>
            <person name="Xu S."/>
            <person name="Liu Z."/>
            <person name="Xu Y."/>
        </authorList>
    </citation>
    <scope>NUCLEOTIDE SEQUENCE</scope>
    <source>
        <strain evidence="5">YW8</strain>
    </source>
</reference>
<evidence type="ECO:0000313" key="6">
    <source>
        <dbReference type="Proteomes" id="UP001212602"/>
    </source>
</evidence>
<dbReference type="SUPFAM" id="SSF52833">
    <property type="entry name" value="Thioredoxin-like"/>
    <property type="match status" value="1"/>
</dbReference>